<proteinExistence type="predicted"/>
<evidence type="ECO:0008006" key="3">
    <source>
        <dbReference type="Google" id="ProtNLM"/>
    </source>
</evidence>
<name>A0ABR2KWB6_9EUKA</name>
<sequence>MKPHSKPISAENANFISEMDGIIAGLRAGSPTMIDQCLNKINYMYEFLIKAGKFPPVIDKSLDYLYIDFLPQVIPLLMKMISPGSIAILSINIVLFVSYKMEHGDPSYTKLINLFFENQFLLDSFKNMERSEANQYNKTISGSVSSYAANPGQCQFVINPPLQGVDFISITIQNCARRLMFTYLLTNLKSLKSFEGFSDVAKMFEYCSDNLHPNFRKFLFDFIEKNIIKKSNHDDRFNSPSSLFIHRILFLIAIDSRMRRPYSELYFTAITKFFLNGYTEQPLYEVRLIMRKIHKPEAKIIAFISSFLEVLFHEYKDEYNELIKEIVDYLKSNSKLEKELICTALIGKWDLFVKLFNIFEDSFNYELIYNKLKNEPELTPSMANSLLLSIPNLSGKIDETSEILRAMKFSDESSIPFLSKLSDLDDTQRLVEAINEIIDRKEIQKPVTATIICKLAIGNNLKIDFPNLSNLIINLMKGKELLTIFNEYEFLMVLDLPLFVHRVGNEEDLLRFLRDHFVTQIYLVEKEVSSFNPSQKLIKLLFDSFVLSNEIENDLIPHESDRKLKYFSLIYDALVLSSKKFRDSYERICPFVQNIVVKQPSLVINYIVNEINYNADFHKKLLAIQCLNFSKVPSEIILNKIGRLNDKNLYPLFLFRKVLNETKPLSCDEENIKALYDVLRGYLVDAQKNWMELIKYENKCPLLKAVVITILLRLHFKSTKTDDPDSYDIRSQEITARGQEFMNLAIDTQFYPLLSTMIKNTEIPINPRKVTNLPFFFYKKLFNTLINRDSTDIYGLAAALKFSDSQNIPLVMRKINEKPEKEVLKISTQIIAEYQRIDKSEILEAALKCLPKSINKYLILTFFFSPQLCPLLRTKNVIQTFFSLFYEDTVQILKFYDTNKCASISYDRCGFEDNSGNFHASTIFQVFSSFLPLFEKYHTIENKFMNVLKLLEFGDLPFYSGSLDDGFFESEHDAAESWEHVISTLLTDEQKKLFEFELNHTIQHTVFLPSSTKSINRFMDENGAKFTELPTIMCFKFEKTVNLDVIEPIISFKAPNLNLKIEEEEEVESEVPFEYNFQAAVYYDNDEFMSIIKNGAGNLVQCRDKFCEFVGTIKPQNVYMLIYQKVNKSINYIDSPKVWNMFSETEKKAIAPISLSATKAINSTSIDWTKFKLDHNYLRLSILLFRKYDVKMPLEVLSITENFSEYVYHIVFEENDFQFFFDAPEMFTHVMMMYPDRQKLIKTLVQFSGDDQHLCCALCLLFSIQMTSKEAFEVLKRFDDKVLTHATAVPSFPNFFFHALRSNPDRKDVLNLLKSDSVKSTILPLDDYSLIPFLIPITDNVLRAVISYSSKQFVTELLRQAKQAQNNSEQK</sequence>
<keyword evidence="2" id="KW-1185">Reference proteome</keyword>
<gene>
    <name evidence="1" type="ORF">M9Y10_023189</name>
</gene>
<dbReference type="EMBL" id="JAPFFF010000003">
    <property type="protein sequence ID" value="KAK8894752.1"/>
    <property type="molecule type" value="Genomic_DNA"/>
</dbReference>
<evidence type="ECO:0000313" key="2">
    <source>
        <dbReference type="Proteomes" id="UP001470230"/>
    </source>
</evidence>
<protein>
    <recommendedName>
        <fullName evidence="3">USP domain-containing protein</fullName>
    </recommendedName>
</protein>
<accession>A0ABR2KWB6</accession>
<dbReference type="Proteomes" id="UP001470230">
    <property type="component" value="Unassembled WGS sequence"/>
</dbReference>
<comment type="caution">
    <text evidence="1">The sequence shown here is derived from an EMBL/GenBank/DDBJ whole genome shotgun (WGS) entry which is preliminary data.</text>
</comment>
<organism evidence="1 2">
    <name type="scientific">Tritrichomonas musculus</name>
    <dbReference type="NCBI Taxonomy" id="1915356"/>
    <lineage>
        <taxon>Eukaryota</taxon>
        <taxon>Metamonada</taxon>
        <taxon>Parabasalia</taxon>
        <taxon>Tritrichomonadida</taxon>
        <taxon>Tritrichomonadidae</taxon>
        <taxon>Tritrichomonas</taxon>
    </lineage>
</organism>
<evidence type="ECO:0000313" key="1">
    <source>
        <dbReference type="EMBL" id="KAK8894752.1"/>
    </source>
</evidence>
<reference evidence="1 2" key="1">
    <citation type="submission" date="2024-04" db="EMBL/GenBank/DDBJ databases">
        <title>Tritrichomonas musculus Genome.</title>
        <authorList>
            <person name="Alves-Ferreira E."/>
            <person name="Grigg M."/>
            <person name="Lorenzi H."/>
            <person name="Galac M."/>
        </authorList>
    </citation>
    <scope>NUCLEOTIDE SEQUENCE [LARGE SCALE GENOMIC DNA]</scope>
    <source>
        <strain evidence="1 2">EAF2021</strain>
    </source>
</reference>